<evidence type="ECO:0000256" key="1">
    <source>
        <dbReference type="SAM" id="MobiDB-lite"/>
    </source>
</evidence>
<evidence type="ECO:0000259" key="3">
    <source>
        <dbReference type="PROSITE" id="PS51408"/>
    </source>
</evidence>
<feature type="chain" id="PRO_5042101886" description="Transferrin-like domain-containing protein" evidence="2">
    <location>
        <begin position="23"/>
        <end position="461"/>
    </location>
</feature>
<feature type="compositionally biased region" description="Low complexity" evidence="1">
    <location>
        <begin position="74"/>
        <end position="85"/>
    </location>
</feature>
<dbReference type="PANTHER" id="PTHR11485">
    <property type="entry name" value="TRANSFERRIN"/>
    <property type="match status" value="1"/>
</dbReference>
<keyword evidence="5" id="KW-1185">Reference proteome</keyword>
<proteinExistence type="predicted"/>
<sequence length="461" mass="49722">MEITSIFFLYILLLSWVSLTITGYGPAPAPESGDSVGLSPEYGTMSEPPALSPAMGINGETNTHYGMSGAPAPGLGEESSGDLSSQTQSPVESDPWSVKWCAVRDEFVDCQNYLSHLGQKDNYTWECVRRETTEACLESIKKGEADLINLEAGLAYIAFLNYSMKAIANEVYCNHAESYEAVAIVNKKVCKHGEEESSLMNFKGKRSCHGGYSTAMGWNYPVNHLKNLVSSEQLSDEEIVTGFFSEVCAPSEFESKGICSGCGNENGSCSESNLYSGHSGAFRCLVEELGDIAFVKGDTALLFSKDGPNHQTWSTKSISDFMYLCPQGGCREINGYPGDCLFGAVPANVIMTSNSISSKKRSAVLQSLLNATWVDALYTGKNAAGHLLSSSAQGLTRVEKLTRSYLGNSASISSSIQELNLKKVEPSAKESVPGLPSSPSTHIRHPWILATVIVIFSQSFL</sequence>
<dbReference type="GO" id="GO:0005886">
    <property type="term" value="C:plasma membrane"/>
    <property type="evidence" value="ECO:0007669"/>
    <property type="project" value="TreeGrafter"/>
</dbReference>
<organism evidence="4 5">
    <name type="scientific">Papaver atlanticum</name>
    <dbReference type="NCBI Taxonomy" id="357466"/>
    <lineage>
        <taxon>Eukaryota</taxon>
        <taxon>Viridiplantae</taxon>
        <taxon>Streptophyta</taxon>
        <taxon>Embryophyta</taxon>
        <taxon>Tracheophyta</taxon>
        <taxon>Spermatophyta</taxon>
        <taxon>Magnoliopsida</taxon>
        <taxon>Ranunculales</taxon>
        <taxon>Papaveraceae</taxon>
        <taxon>Papaveroideae</taxon>
        <taxon>Papaver</taxon>
    </lineage>
</organism>
<feature type="signal peptide" evidence="2">
    <location>
        <begin position="1"/>
        <end position="22"/>
    </location>
</feature>
<evidence type="ECO:0000313" key="5">
    <source>
        <dbReference type="Proteomes" id="UP001202328"/>
    </source>
</evidence>
<comment type="caution">
    <text evidence="4">The sequence shown here is derived from an EMBL/GenBank/DDBJ whole genome shotgun (WGS) entry which is preliminary data.</text>
</comment>
<protein>
    <recommendedName>
        <fullName evidence="3">Transferrin-like domain-containing protein</fullName>
    </recommendedName>
</protein>
<dbReference type="SUPFAM" id="SSF53850">
    <property type="entry name" value="Periplasmic binding protein-like II"/>
    <property type="match status" value="1"/>
</dbReference>
<dbReference type="PROSITE" id="PS51408">
    <property type="entry name" value="TRANSFERRIN_LIKE_4"/>
    <property type="match status" value="1"/>
</dbReference>
<evidence type="ECO:0000256" key="2">
    <source>
        <dbReference type="SAM" id="SignalP"/>
    </source>
</evidence>
<keyword evidence="2" id="KW-0732">Signal</keyword>
<dbReference type="AlphaFoldDB" id="A0AAD4RZU3"/>
<dbReference type="SMART" id="SM00094">
    <property type="entry name" value="TR_FER"/>
    <property type="match status" value="1"/>
</dbReference>
<dbReference type="Proteomes" id="UP001202328">
    <property type="component" value="Unassembled WGS sequence"/>
</dbReference>
<dbReference type="Gene3D" id="3.40.190.10">
    <property type="entry name" value="Periplasmic binding protein-like II"/>
    <property type="match status" value="2"/>
</dbReference>
<dbReference type="InterPro" id="IPR001156">
    <property type="entry name" value="Transferrin-like_dom"/>
</dbReference>
<dbReference type="PANTHER" id="PTHR11485:SF29">
    <property type="entry name" value="TRANSFERRIN 2"/>
    <property type="match status" value="1"/>
</dbReference>
<dbReference type="GO" id="GO:0055037">
    <property type="term" value="C:recycling endosome"/>
    <property type="evidence" value="ECO:0007669"/>
    <property type="project" value="TreeGrafter"/>
</dbReference>
<evidence type="ECO:0000313" key="4">
    <source>
        <dbReference type="EMBL" id="KAI3849816.1"/>
    </source>
</evidence>
<gene>
    <name evidence="4" type="ORF">MKW98_026730</name>
</gene>
<dbReference type="CDD" id="cd13529">
    <property type="entry name" value="PBP2_transferrin"/>
    <property type="match status" value="1"/>
</dbReference>
<dbReference type="GO" id="GO:0005615">
    <property type="term" value="C:extracellular space"/>
    <property type="evidence" value="ECO:0007669"/>
    <property type="project" value="TreeGrafter"/>
</dbReference>
<dbReference type="GO" id="GO:0006826">
    <property type="term" value="P:iron ion transport"/>
    <property type="evidence" value="ECO:0007669"/>
    <property type="project" value="TreeGrafter"/>
</dbReference>
<dbReference type="EMBL" id="JAJJMB010016078">
    <property type="protein sequence ID" value="KAI3849816.1"/>
    <property type="molecule type" value="Genomic_DNA"/>
</dbReference>
<feature type="region of interest" description="Disordered" evidence="1">
    <location>
        <begin position="28"/>
        <end position="92"/>
    </location>
</feature>
<dbReference type="Pfam" id="PF00405">
    <property type="entry name" value="Transferrin"/>
    <property type="match status" value="1"/>
</dbReference>
<accession>A0AAD4RZU3</accession>
<name>A0AAD4RZU3_9MAGN</name>
<reference evidence="4" key="1">
    <citation type="submission" date="2022-04" db="EMBL/GenBank/DDBJ databases">
        <title>A functionally conserved STORR gene fusion in Papaver species that diverged 16.8 million years ago.</title>
        <authorList>
            <person name="Catania T."/>
        </authorList>
    </citation>
    <scope>NUCLEOTIDE SEQUENCE</scope>
    <source>
        <strain evidence="4">S-188037</strain>
    </source>
</reference>
<dbReference type="PRINTS" id="PR00422">
    <property type="entry name" value="TRANSFERRIN"/>
</dbReference>
<dbReference type="GO" id="GO:0005769">
    <property type="term" value="C:early endosome"/>
    <property type="evidence" value="ECO:0007669"/>
    <property type="project" value="TreeGrafter"/>
</dbReference>
<feature type="domain" description="Transferrin-like" evidence="3">
    <location>
        <begin position="98"/>
        <end position="414"/>
    </location>
</feature>